<evidence type="ECO:0000256" key="3">
    <source>
        <dbReference type="ARBA" id="ARBA00022553"/>
    </source>
</evidence>
<dbReference type="InterPro" id="IPR000014">
    <property type="entry name" value="PAS"/>
</dbReference>
<dbReference type="InterPro" id="IPR001789">
    <property type="entry name" value="Sig_transdc_resp-reg_receiver"/>
</dbReference>
<dbReference type="InterPro" id="IPR003661">
    <property type="entry name" value="HisK_dim/P_dom"/>
</dbReference>
<dbReference type="RefSeq" id="WP_144985403.1">
    <property type="nucleotide sequence ID" value="NZ_CP037920.1"/>
</dbReference>
<dbReference type="Gene3D" id="3.30.565.10">
    <property type="entry name" value="Histidine kinase-like ATPase, C-terminal domain"/>
    <property type="match status" value="1"/>
</dbReference>
<dbReference type="EC" id="2.7.13.3" evidence="2"/>
<dbReference type="CDD" id="cd00082">
    <property type="entry name" value="HisKA"/>
    <property type="match status" value="1"/>
</dbReference>
<dbReference type="InterPro" id="IPR035965">
    <property type="entry name" value="PAS-like_dom_sf"/>
</dbReference>
<dbReference type="Pfam" id="PF08447">
    <property type="entry name" value="PAS_3"/>
    <property type="match status" value="1"/>
</dbReference>
<dbReference type="CDD" id="cd00130">
    <property type="entry name" value="PAS"/>
    <property type="match status" value="2"/>
</dbReference>
<evidence type="ECO:0000259" key="7">
    <source>
        <dbReference type="PROSITE" id="PS50109"/>
    </source>
</evidence>
<dbReference type="InterPro" id="IPR011006">
    <property type="entry name" value="CheY-like_superfamily"/>
</dbReference>
<dbReference type="Gene3D" id="1.10.287.130">
    <property type="match status" value="1"/>
</dbReference>
<dbReference type="Proteomes" id="UP000318704">
    <property type="component" value="Chromosome"/>
</dbReference>
<dbReference type="SUPFAM" id="SSF55785">
    <property type="entry name" value="PYP-like sensor domain (PAS domain)"/>
    <property type="match status" value="3"/>
</dbReference>
<dbReference type="PANTHER" id="PTHR43304">
    <property type="entry name" value="PHYTOCHROME-LIKE PROTEIN CPH1"/>
    <property type="match status" value="1"/>
</dbReference>
<dbReference type="InterPro" id="IPR004358">
    <property type="entry name" value="Sig_transdc_His_kin-like_C"/>
</dbReference>
<dbReference type="InterPro" id="IPR036890">
    <property type="entry name" value="HATPase_C_sf"/>
</dbReference>
<feature type="domain" description="Histidine kinase" evidence="7">
    <location>
        <begin position="705"/>
        <end position="932"/>
    </location>
</feature>
<feature type="domain" description="PAC" evidence="9">
    <location>
        <begin position="508"/>
        <end position="559"/>
    </location>
</feature>
<accession>A0A517VVI6</accession>
<dbReference type="InterPro" id="IPR036097">
    <property type="entry name" value="HisK_dim/P_sf"/>
</dbReference>
<dbReference type="InterPro" id="IPR001610">
    <property type="entry name" value="PAC"/>
</dbReference>
<feature type="domain" description="PAC" evidence="9">
    <location>
        <begin position="633"/>
        <end position="685"/>
    </location>
</feature>
<dbReference type="Pfam" id="PF13426">
    <property type="entry name" value="PAS_9"/>
    <property type="match status" value="2"/>
</dbReference>
<feature type="modified residue" description="4-aspartylphosphate" evidence="6">
    <location>
        <position position="1005"/>
    </location>
</feature>
<dbReference type="SMART" id="SM00086">
    <property type="entry name" value="PAC"/>
    <property type="match status" value="3"/>
</dbReference>
<dbReference type="SMART" id="SM00387">
    <property type="entry name" value="HATPase_c"/>
    <property type="match status" value="1"/>
</dbReference>
<sequence length="1084" mass="121690">MESNLSSTRGKIKQFRIDSTSKIKKPLTESYSQTAELSSIKLLIESIPSGVVLCSEGMLFVNQRADDLLGGSEKHLAIFEENLKQLFKLRTKVPTASKVLQHSEQAEICFHLNDGMQHLCEVTLPNNTEKELWLIDDITAQRQNERLLRLLSHATSGVTGDEFYKRLVKVLADALRLKGVFLVQHTESSDQVEKCRTIGAYLNESLVPDFEYEVAGTPCESAVGSEPYIVHSGVAVQYPEDYFLVEHQIESYFSIPMINKNGEIHGHLILLGDRPIYENLTEIPAIKNYTFRAATEVSRERAEKKLKDSELRITMAARGSVMGFWDYDILTGQVKFDDHWYSMLGYEPGEFPATFEAWEKLVHTDDLPPTLKLLEDYIQGTSTTYEAEIRMKKKNGDWKWIFTRGKISSYSPDKNPLQIIGTHIDIDDLKRSQQIRLENEARLRIIMDQIPAILWTTDCNNQYTSIVGAGLNQFGIQPNETVGQAIYGFHESHDASKNMIAMHDRTLKGESVRFEQRLQNTILDIHIEPLRNSNDEIIGCIGLAIDVTVRKNTVEQVNRQRILLQTIFHSVTDAMIVTDRSHNVVMCNESIQIYFRCKEADLLGKPIREIIASGEQYDDEYLRVSYPNSRVLKPFIVEYQRADGSCFQGETIVTPLRRSDNQITGYIQVIRDITDRIQIEEEKDQLHAQMLHAQKLESLGVLAGGVAHDFNNLLLAILGNTNLALLDLNEDSPVIQNVQNIEIAAKHAAKICERLLAYSGRRTFASSTFNLNLIIQETVEILKTIVSPNALIELILSEEELLIHGDTGQIEQVVLNLLTNASEAIQNQSRAGKICIRTGILDLTPAQCASYYFCENIHPGKFVYFEIEDNGIGMDEDCQSKMFDPFFTTKFTGRGLGLAGVSGIIRGHHGGLYVESALNSGSCFRVILPAADHTVEDLKSDSSVDSLVAPHASSVLVIDDDKAVSNVVNNILKRFGFSVLVANSGSEGLEIFEQNRNLINVVLLDMTMPGLSGVETLNLLKNKGITVPVILTSGLSETDVASQIEKSEFVHFLKKPYKPQKLVNVVSRALLRHQIQEDSSSNYY</sequence>
<dbReference type="CDD" id="cd00156">
    <property type="entry name" value="REC"/>
    <property type="match status" value="1"/>
</dbReference>
<evidence type="ECO:0000256" key="2">
    <source>
        <dbReference type="ARBA" id="ARBA00012438"/>
    </source>
</evidence>
<evidence type="ECO:0000256" key="6">
    <source>
        <dbReference type="PROSITE-ProRule" id="PRU00169"/>
    </source>
</evidence>
<gene>
    <name evidence="10" type="ORF">V144x_24880</name>
</gene>
<dbReference type="EMBL" id="CP037920">
    <property type="protein sequence ID" value="QDT97017.1"/>
    <property type="molecule type" value="Genomic_DNA"/>
</dbReference>
<evidence type="ECO:0000256" key="5">
    <source>
        <dbReference type="ARBA" id="ARBA00022777"/>
    </source>
</evidence>
<dbReference type="Gene3D" id="3.30.450.20">
    <property type="entry name" value="PAS domain"/>
    <property type="match status" value="3"/>
</dbReference>
<dbReference type="InterPro" id="IPR052162">
    <property type="entry name" value="Sensor_kinase/Photoreceptor"/>
</dbReference>
<evidence type="ECO:0000259" key="9">
    <source>
        <dbReference type="PROSITE" id="PS50113"/>
    </source>
</evidence>
<evidence type="ECO:0000259" key="8">
    <source>
        <dbReference type="PROSITE" id="PS50110"/>
    </source>
</evidence>
<dbReference type="GO" id="GO:0000155">
    <property type="term" value="F:phosphorelay sensor kinase activity"/>
    <property type="evidence" value="ECO:0007669"/>
    <property type="project" value="InterPro"/>
</dbReference>
<evidence type="ECO:0000313" key="10">
    <source>
        <dbReference type="EMBL" id="QDT97017.1"/>
    </source>
</evidence>
<feature type="domain" description="PAC" evidence="9">
    <location>
        <begin position="385"/>
        <end position="438"/>
    </location>
</feature>
<dbReference type="PRINTS" id="PR00344">
    <property type="entry name" value="BCTRLSENSOR"/>
</dbReference>
<feature type="domain" description="Response regulatory" evidence="8">
    <location>
        <begin position="954"/>
        <end position="1070"/>
    </location>
</feature>
<protein>
    <recommendedName>
        <fullName evidence="2">histidine kinase</fullName>
        <ecNumber evidence="2">2.7.13.3</ecNumber>
    </recommendedName>
</protein>
<dbReference type="PANTHER" id="PTHR43304:SF1">
    <property type="entry name" value="PAC DOMAIN-CONTAINING PROTEIN"/>
    <property type="match status" value="1"/>
</dbReference>
<dbReference type="SUPFAM" id="SSF52172">
    <property type="entry name" value="CheY-like"/>
    <property type="match status" value="1"/>
</dbReference>
<dbReference type="SMART" id="SM00091">
    <property type="entry name" value="PAS"/>
    <property type="match status" value="4"/>
</dbReference>
<comment type="catalytic activity">
    <reaction evidence="1">
        <text>ATP + protein L-histidine = ADP + protein N-phospho-L-histidine.</text>
        <dbReference type="EC" id="2.7.13.3"/>
    </reaction>
</comment>
<dbReference type="InterPro" id="IPR005467">
    <property type="entry name" value="His_kinase_dom"/>
</dbReference>
<dbReference type="SUPFAM" id="SSF47384">
    <property type="entry name" value="Homodimeric domain of signal transducing histidine kinase"/>
    <property type="match status" value="1"/>
</dbReference>
<dbReference type="Pfam" id="PF00072">
    <property type="entry name" value="Response_reg"/>
    <property type="match status" value="1"/>
</dbReference>
<dbReference type="PROSITE" id="PS50109">
    <property type="entry name" value="HIS_KIN"/>
    <property type="match status" value="1"/>
</dbReference>
<proteinExistence type="predicted"/>
<organism evidence="10 11">
    <name type="scientific">Gimesia aquarii</name>
    <dbReference type="NCBI Taxonomy" id="2527964"/>
    <lineage>
        <taxon>Bacteria</taxon>
        <taxon>Pseudomonadati</taxon>
        <taxon>Planctomycetota</taxon>
        <taxon>Planctomycetia</taxon>
        <taxon>Planctomycetales</taxon>
        <taxon>Planctomycetaceae</taxon>
        <taxon>Gimesia</taxon>
    </lineage>
</organism>
<dbReference type="AlphaFoldDB" id="A0A517VVI6"/>
<keyword evidence="3 6" id="KW-0597">Phosphoprotein</keyword>
<evidence type="ECO:0000256" key="1">
    <source>
        <dbReference type="ARBA" id="ARBA00000085"/>
    </source>
</evidence>
<keyword evidence="4" id="KW-0808">Transferase</keyword>
<dbReference type="InterPro" id="IPR003594">
    <property type="entry name" value="HATPase_dom"/>
</dbReference>
<dbReference type="SUPFAM" id="SSF55874">
    <property type="entry name" value="ATPase domain of HSP90 chaperone/DNA topoisomerase II/histidine kinase"/>
    <property type="match status" value="1"/>
</dbReference>
<dbReference type="PROSITE" id="PS50110">
    <property type="entry name" value="RESPONSE_REGULATORY"/>
    <property type="match status" value="1"/>
</dbReference>
<dbReference type="InterPro" id="IPR013655">
    <property type="entry name" value="PAS_fold_3"/>
</dbReference>
<dbReference type="InterPro" id="IPR000700">
    <property type="entry name" value="PAS-assoc_C"/>
</dbReference>
<keyword evidence="5" id="KW-0418">Kinase</keyword>
<dbReference type="Pfam" id="PF02518">
    <property type="entry name" value="HATPase_c"/>
    <property type="match status" value="1"/>
</dbReference>
<name>A0A517VVI6_9PLAN</name>
<dbReference type="NCBIfam" id="TIGR00229">
    <property type="entry name" value="sensory_box"/>
    <property type="match status" value="2"/>
</dbReference>
<dbReference type="SMART" id="SM00448">
    <property type="entry name" value="REC"/>
    <property type="match status" value="1"/>
</dbReference>
<evidence type="ECO:0000313" key="11">
    <source>
        <dbReference type="Proteomes" id="UP000318704"/>
    </source>
</evidence>
<dbReference type="Gene3D" id="3.40.50.2300">
    <property type="match status" value="1"/>
</dbReference>
<reference evidence="10 11" key="1">
    <citation type="submission" date="2019-03" db="EMBL/GenBank/DDBJ databases">
        <title>Deep-cultivation of Planctomycetes and their phenomic and genomic characterization uncovers novel biology.</title>
        <authorList>
            <person name="Wiegand S."/>
            <person name="Jogler M."/>
            <person name="Boedeker C."/>
            <person name="Pinto D."/>
            <person name="Vollmers J."/>
            <person name="Rivas-Marin E."/>
            <person name="Kohn T."/>
            <person name="Peeters S.H."/>
            <person name="Heuer A."/>
            <person name="Rast P."/>
            <person name="Oberbeckmann S."/>
            <person name="Bunk B."/>
            <person name="Jeske O."/>
            <person name="Meyerdierks A."/>
            <person name="Storesund J.E."/>
            <person name="Kallscheuer N."/>
            <person name="Luecker S."/>
            <person name="Lage O.M."/>
            <person name="Pohl T."/>
            <person name="Merkel B.J."/>
            <person name="Hornburger P."/>
            <person name="Mueller R.-W."/>
            <person name="Bruemmer F."/>
            <person name="Labrenz M."/>
            <person name="Spormann A.M."/>
            <person name="Op den Camp H."/>
            <person name="Overmann J."/>
            <person name="Amann R."/>
            <person name="Jetten M.S.M."/>
            <person name="Mascher T."/>
            <person name="Medema M.H."/>
            <person name="Devos D.P."/>
            <person name="Kaster A.-K."/>
            <person name="Ovreas L."/>
            <person name="Rohde M."/>
            <person name="Galperin M.Y."/>
            <person name="Jogler C."/>
        </authorList>
    </citation>
    <scope>NUCLEOTIDE SEQUENCE [LARGE SCALE GENOMIC DNA]</scope>
    <source>
        <strain evidence="10 11">V144</strain>
    </source>
</reference>
<dbReference type="KEGG" id="gaw:V144x_24880"/>
<dbReference type="PROSITE" id="PS50113">
    <property type="entry name" value="PAC"/>
    <property type="match status" value="3"/>
</dbReference>
<evidence type="ECO:0000256" key="4">
    <source>
        <dbReference type="ARBA" id="ARBA00022679"/>
    </source>
</evidence>
<dbReference type="SUPFAM" id="SSF55781">
    <property type="entry name" value="GAF domain-like"/>
    <property type="match status" value="1"/>
</dbReference>